<proteinExistence type="predicted"/>
<protein>
    <recommendedName>
        <fullName evidence="4">Tetratricopeptide repeat protein</fullName>
    </recommendedName>
</protein>
<dbReference type="InterPro" id="IPR011990">
    <property type="entry name" value="TPR-like_helical_dom_sf"/>
</dbReference>
<name>A0A917IM82_9MICC</name>
<evidence type="ECO:0000313" key="2">
    <source>
        <dbReference type="EMBL" id="GGH56885.1"/>
    </source>
</evidence>
<dbReference type="AlphaFoldDB" id="A0A917IM82"/>
<dbReference type="Gene3D" id="1.25.40.10">
    <property type="entry name" value="Tetratricopeptide repeat domain"/>
    <property type="match status" value="1"/>
</dbReference>
<evidence type="ECO:0000313" key="3">
    <source>
        <dbReference type="Proteomes" id="UP000600171"/>
    </source>
</evidence>
<dbReference type="SUPFAM" id="SSF48452">
    <property type="entry name" value="TPR-like"/>
    <property type="match status" value="1"/>
</dbReference>
<dbReference type="EMBL" id="BMDC01000001">
    <property type="protein sequence ID" value="GGH56885.1"/>
    <property type="molecule type" value="Genomic_DNA"/>
</dbReference>
<evidence type="ECO:0008006" key="4">
    <source>
        <dbReference type="Google" id="ProtNLM"/>
    </source>
</evidence>
<feature type="compositionally biased region" description="Basic and acidic residues" evidence="1">
    <location>
        <begin position="1"/>
        <end position="19"/>
    </location>
</feature>
<feature type="region of interest" description="Disordered" evidence="1">
    <location>
        <begin position="1"/>
        <end position="27"/>
    </location>
</feature>
<gene>
    <name evidence="2" type="ORF">GCM10007359_01450</name>
</gene>
<dbReference type="Proteomes" id="UP000600171">
    <property type="component" value="Unassembled WGS sequence"/>
</dbReference>
<organism evidence="2 3">
    <name type="scientific">Rothia aerolata</name>
    <dbReference type="NCBI Taxonomy" id="1812262"/>
    <lineage>
        <taxon>Bacteria</taxon>
        <taxon>Bacillati</taxon>
        <taxon>Actinomycetota</taxon>
        <taxon>Actinomycetes</taxon>
        <taxon>Micrococcales</taxon>
        <taxon>Micrococcaceae</taxon>
        <taxon>Rothia</taxon>
    </lineage>
</organism>
<reference evidence="2 3" key="1">
    <citation type="journal article" date="2014" name="Int. J. Syst. Evol. Microbiol.">
        <title>Complete genome sequence of Corynebacterium casei LMG S-19264T (=DSM 44701T), isolated from a smear-ripened cheese.</title>
        <authorList>
            <consortium name="US DOE Joint Genome Institute (JGI-PGF)"/>
            <person name="Walter F."/>
            <person name="Albersmeier A."/>
            <person name="Kalinowski J."/>
            <person name="Ruckert C."/>
        </authorList>
    </citation>
    <scope>NUCLEOTIDE SEQUENCE [LARGE SCALE GENOMIC DNA]</scope>
    <source>
        <strain evidence="2 3">CCM 8669</strain>
    </source>
</reference>
<comment type="caution">
    <text evidence="2">The sequence shown here is derived from an EMBL/GenBank/DDBJ whole genome shotgun (WGS) entry which is preliminary data.</text>
</comment>
<sequence>MSEQNLPKRDTTFKQEHGAVTHAVKRSPERAVARAIKGSSKLLEENQTKQALNVLTLAKPVLAGQSSEQSADYYQMLGTIHEALGNVSAAERAFARAREA</sequence>
<evidence type="ECO:0000256" key="1">
    <source>
        <dbReference type="SAM" id="MobiDB-lite"/>
    </source>
</evidence>
<accession>A0A917IM82</accession>
<keyword evidence="3" id="KW-1185">Reference proteome</keyword>
<dbReference type="RefSeq" id="WP_188358435.1">
    <property type="nucleotide sequence ID" value="NZ_BMDC01000001.1"/>
</dbReference>